<evidence type="ECO:0000313" key="3">
    <source>
        <dbReference type="EMBL" id="MCO8276417.1"/>
    </source>
</evidence>
<proteinExistence type="inferred from homology"/>
<sequence>MKYLILIQSNPRSLAIWDKMSDAERTAFGRGHLELNEEMAEAGVHVASEGLADPSLARFVSVRDGETKVRDGETIISDGPYAEVKEHLAGFYLIDVPSLDEAVAWAAKVPDAANTEVEVRPVLDMSGWEF</sequence>
<dbReference type="InterPro" id="IPR005545">
    <property type="entry name" value="YCII"/>
</dbReference>
<accession>A0ABT1DZX6</accession>
<evidence type="ECO:0000259" key="2">
    <source>
        <dbReference type="Pfam" id="PF03795"/>
    </source>
</evidence>
<evidence type="ECO:0000256" key="1">
    <source>
        <dbReference type="ARBA" id="ARBA00007689"/>
    </source>
</evidence>
<dbReference type="EMBL" id="JAMYJR010000046">
    <property type="protein sequence ID" value="MCO8276417.1"/>
    <property type="molecule type" value="Genomic_DNA"/>
</dbReference>
<dbReference type="RefSeq" id="WP_253242451.1">
    <property type="nucleotide sequence ID" value="NZ_JAMYJR010000046.1"/>
</dbReference>
<dbReference type="PANTHER" id="PTHR35174">
    <property type="entry name" value="BLL7171 PROTEIN-RELATED"/>
    <property type="match status" value="1"/>
</dbReference>
<protein>
    <submittedName>
        <fullName evidence="3">YciI family protein</fullName>
    </submittedName>
</protein>
<organism evidence="3 4">
    <name type="scientific">Paractinoplanes aksuensis</name>
    <dbReference type="NCBI Taxonomy" id="2939490"/>
    <lineage>
        <taxon>Bacteria</taxon>
        <taxon>Bacillati</taxon>
        <taxon>Actinomycetota</taxon>
        <taxon>Actinomycetes</taxon>
        <taxon>Micromonosporales</taxon>
        <taxon>Micromonosporaceae</taxon>
        <taxon>Paractinoplanes</taxon>
    </lineage>
</organism>
<gene>
    <name evidence="3" type="ORF">M1L60_38155</name>
</gene>
<name>A0ABT1DZX6_9ACTN</name>
<dbReference type="PANTHER" id="PTHR35174:SF3">
    <property type="entry name" value="BLL7171 PROTEIN"/>
    <property type="match status" value="1"/>
</dbReference>
<comment type="caution">
    <text evidence="3">The sequence shown here is derived from an EMBL/GenBank/DDBJ whole genome shotgun (WGS) entry which is preliminary data.</text>
</comment>
<reference evidence="3 4" key="1">
    <citation type="submission" date="2022-06" db="EMBL/GenBank/DDBJ databases">
        <title>New Species of the Genus Actinoplanes, ActinopZanes ferrugineus.</title>
        <authorList>
            <person name="Ding P."/>
        </authorList>
    </citation>
    <scope>NUCLEOTIDE SEQUENCE [LARGE SCALE GENOMIC DNA]</scope>
    <source>
        <strain evidence="3 4">TRM88003</strain>
    </source>
</reference>
<feature type="domain" description="YCII-related" evidence="2">
    <location>
        <begin position="1"/>
        <end position="125"/>
    </location>
</feature>
<comment type="similarity">
    <text evidence="1">Belongs to the YciI family.</text>
</comment>
<dbReference type="InterPro" id="IPR011008">
    <property type="entry name" value="Dimeric_a/b-barrel"/>
</dbReference>
<dbReference type="Pfam" id="PF03795">
    <property type="entry name" value="YCII"/>
    <property type="match status" value="1"/>
</dbReference>
<keyword evidence="4" id="KW-1185">Reference proteome</keyword>
<dbReference type="Gene3D" id="3.30.70.1060">
    <property type="entry name" value="Dimeric alpha+beta barrel"/>
    <property type="match status" value="1"/>
</dbReference>
<evidence type="ECO:0000313" key="4">
    <source>
        <dbReference type="Proteomes" id="UP001523369"/>
    </source>
</evidence>
<dbReference type="Proteomes" id="UP001523369">
    <property type="component" value="Unassembled WGS sequence"/>
</dbReference>
<dbReference type="SUPFAM" id="SSF54909">
    <property type="entry name" value="Dimeric alpha+beta barrel"/>
    <property type="match status" value="1"/>
</dbReference>